<evidence type="ECO:0000313" key="1">
    <source>
        <dbReference type="EMBL" id="SVC24360.1"/>
    </source>
</evidence>
<proteinExistence type="predicted"/>
<accession>A0A382KIS7</accession>
<protein>
    <submittedName>
        <fullName evidence="1">Uncharacterized protein</fullName>
    </submittedName>
</protein>
<organism evidence="1">
    <name type="scientific">marine metagenome</name>
    <dbReference type="NCBI Taxonomy" id="408172"/>
    <lineage>
        <taxon>unclassified sequences</taxon>
        <taxon>metagenomes</taxon>
        <taxon>ecological metagenomes</taxon>
    </lineage>
</organism>
<sequence>MPTSIIEDKVEAIGKWNIIHVRQATIVTDEEGNVTSHTFNRRVIVPGTDVSSESDVIKALVTEHHSDELISNYTEYLEDPIGNL</sequence>
<dbReference type="EMBL" id="UINC01080946">
    <property type="protein sequence ID" value="SVC24360.1"/>
    <property type="molecule type" value="Genomic_DNA"/>
</dbReference>
<reference evidence="1" key="1">
    <citation type="submission" date="2018-05" db="EMBL/GenBank/DDBJ databases">
        <authorList>
            <person name="Lanie J.A."/>
            <person name="Ng W.-L."/>
            <person name="Kazmierczak K.M."/>
            <person name="Andrzejewski T.M."/>
            <person name="Davidsen T.M."/>
            <person name="Wayne K.J."/>
            <person name="Tettelin H."/>
            <person name="Glass J.I."/>
            <person name="Rusch D."/>
            <person name="Podicherti R."/>
            <person name="Tsui H.-C.T."/>
            <person name="Winkler M.E."/>
        </authorList>
    </citation>
    <scope>NUCLEOTIDE SEQUENCE</scope>
</reference>
<gene>
    <name evidence="1" type="ORF">METZ01_LOCUS277214</name>
</gene>
<name>A0A382KIS7_9ZZZZ</name>
<dbReference type="AlphaFoldDB" id="A0A382KIS7"/>